<dbReference type="AlphaFoldDB" id="A0AAD4FC80"/>
<dbReference type="EMBL" id="JAANER010000009">
    <property type="protein sequence ID" value="KAG9186138.1"/>
    <property type="molecule type" value="Genomic_DNA"/>
</dbReference>
<evidence type="ECO:0000259" key="1">
    <source>
        <dbReference type="PROSITE" id="PS50181"/>
    </source>
</evidence>
<dbReference type="InterPro" id="IPR036047">
    <property type="entry name" value="F-box-like_dom_sf"/>
</dbReference>
<keyword evidence="3" id="KW-1185">Reference proteome</keyword>
<name>A0AAD4FC80_9PLEO</name>
<proteinExistence type="predicted"/>
<feature type="domain" description="F-box" evidence="1">
    <location>
        <begin position="1"/>
        <end position="53"/>
    </location>
</feature>
<organism evidence="2 3">
    <name type="scientific">Alternaria panax</name>
    <dbReference type="NCBI Taxonomy" id="48097"/>
    <lineage>
        <taxon>Eukaryota</taxon>
        <taxon>Fungi</taxon>
        <taxon>Dikarya</taxon>
        <taxon>Ascomycota</taxon>
        <taxon>Pezizomycotina</taxon>
        <taxon>Dothideomycetes</taxon>
        <taxon>Pleosporomycetidae</taxon>
        <taxon>Pleosporales</taxon>
        <taxon>Pleosporineae</taxon>
        <taxon>Pleosporaceae</taxon>
        <taxon>Alternaria</taxon>
        <taxon>Alternaria sect. Panax</taxon>
    </lineage>
</organism>
<dbReference type="Pfam" id="PF12937">
    <property type="entry name" value="F-box-like"/>
    <property type="match status" value="1"/>
</dbReference>
<comment type="caution">
    <text evidence="2">The sequence shown here is derived from an EMBL/GenBank/DDBJ whole genome shotgun (WGS) entry which is preliminary data.</text>
</comment>
<sequence length="122" mass="13708">MASITELPEELLENILIGLESYDAINLAQTCKTLYAVALPAAYHTITLIWDNTAEDETCGIMEASPKGPKIQSPTRTLTKKPDYVKLIKHLEFRAKGCIEYDFKDVCGAEFPEFEYDASEKE</sequence>
<dbReference type="Proteomes" id="UP001199106">
    <property type="component" value="Unassembled WGS sequence"/>
</dbReference>
<accession>A0AAD4FC80</accession>
<dbReference type="SUPFAM" id="SSF81383">
    <property type="entry name" value="F-box domain"/>
    <property type="match status" value="1"/>
</dbReference>
<evidence type="ECO:0000313" key="3">
    <source>
        <dbReference type="Proteomes" id="UP001199106"/>
    </source>
</evidence>
<gene>
    <name evidence="2" type="ORF">G6011_02694</name>
</gene>
<dbReference type="PROSITE" id="PS50181">
    <property type="entry name" value="FBOX"/>
    <property type="match status" value="1"/>
</dbReference>
<dbReference type="InterPro" id="IPR001810">
    <property type="entry name" value="F-box_dom"/>
</dbReference>
<evidence type="ECO:0000313" key="2">
    <source>
        <dbReference type="EMBL" id="KAG9186138.1"/>
    </source>
</evidence>
<protein>
    <recommendedName>
        <fullName evidence="1">F-box domain-containing protein</fullName>
    </recommendedName>
</protein>
<reference evidence="2" key="1">
    <citation type="submission" date="2021-07" db="EMBL/GenBank/DDBJ databases">
        <title>Genome Resource of American Ginseng Black Spot Pathogen Alternaria panax.</title>
        <authorList>
            <person name="Qiu C."/>
            <person name="Wang W."/>
            <person name="Liu Z."/>
        </authorList>
    </citation>
    <scope>NUCLEOTIDE SEQUENCE</scope>
    <source>
        <strain evidence="2">BNCC115425</strain>
    </source>
</reference>